<organism evidence="2 3">
    <name type="scientific">Stella humosa</name>
    <dbReference type="NCBI Taxonomy" id="94"/>
    <lineage>
        <taxon>Bacteria</taxon>
        <taxon>Pseudomonadati</taxon>
        <taxon>Pseudomonadota</taxon>
        <taxon>Alphaproteobacteria</taxon>
        <taxon>Rhodospirillales</taxon>
        <taxon>Stellaceae</taxon>
        <taxon>Stella</taxon>
    </lineage>
</organism>
<evidence type="ECO:0000313" key="3">
    <source>
        <dbReference type="Proteomes" id="UP000278222"/>
    </source>
</evidence>
<comment type="caution">
    <text evidence="2">The sequence shown here is derived from an EMBL/GenBank/DDBJ whole genome shotgun (WGS) entry which is preliminary data.</text>
</comment>
<sequence length="478" mass="52627">MTMHAPAPPHPPAARRAIVVLGMHRSGTSLLASLLQALGVDLGPDLLLEGKPDNEAGYWEHKGIAEEQEAILDRLGRTWYQPEGLVPLPDGWWRLPELRPHRRRLADIVRAETAASVGPWGFKDPRTVRLLPLWQEIFADAGVEPTYILAVRDPEAVARSLARRDGMTPAAAQLLWLEHTLDAFRHAGDRIVGVVDYDAWFEQPVAVARATMARLGIAWPADERQLEAVLAGIVRPDLRHGTGGNPARLMPEARELYGLLRQSAPDAPPLAAVAPLLARVDGARRLLAAWGEEAARHPAHAQKVAGLAQDIAALHAEAIRQRAQAESDIAQQQARADAYARDFVQLQWFYDELEQRRAAAQAEIAARDARIAALEAERARADIHRAAVEAESAGRQRLLDAVMPDPARALDEVWNSTSLRLVRPLQRLLAGRAAAERPATPTPEDQARLAVALQQGFFWNLTGPLRAAGRLLRGRRQR</sequence>
<gene>
    <name evidence="2" type="ORF">EDC65_4578</name>
</gene>
<proteinExistence type="predicted"/>
<keyword evidence="1" id="KW-0175">Coiled coil</keyword>
<evidence type="ECO:0000313" key="2">
    <source>
        <dbReference type="EMBL" id="ROP83050.1"/>
    </source>
</evidence>
<reference evidence="2 3" key="1">
    <citation type="submission" date="2018-11" db="EMBL/GenBank/DDBJ databases">
        <title>Genomic Encyclopedia of Type Strains, Phase IV (KMG-IV): sequencing the most valuable type-strain genomes for metagenomic binning, comparative biology and taxonomic classification.</title>
        <authorList>
            <person name="Goeker M."/>
        </authorList>
    </citation>
    <scope>NUCLEOTIDE SEQUENCE [LARGE SCALE GENOMIC DNA]</scope>
    <source>
        <strain evidence="2 3">DSM 5900</strain>
    </source>
</reference>
<protein>
    <recommendedName>
        <fullName evidence="4">Sulfotransferase family protein</fullName>
    </recommendedName>
</protein>
<keyword evidence="3" id="KW-1185">Reference proteome</keyword>
<dbReference type="EMBL" id="RJKX01000017">
    <property type="protein sequence ID" value="ROP83050.1"/>
    <property type="molecule type" value="Genomic_DNA"/>
</dbReference>
<dbReference type="PIRSF" id="PIRSF029407">
    <property type="entry name" value="UCP029407"/>
    <property type="match status" value="1"/>
</dbReference>
<dbReference type="InterPro" id="IPR027417">
    <property type="entry name" value="P-loop_NTPase"/>
</dbReference>
<evidence type="ECO:0000256" key="1">
    <source>
        <dbReference type="SAM" id="Coils"/>
    </source>
</evidence>
<dbReference type="RefSeq" id="WP_123693975.1">
    <property type="nucleotide sequence ID" value="NZ_RJKX01000017.1"/>
</dbReference>
<dbReference type="Proteomes" id="UP000278222">
    <property type="component" value="Unassembled WGS sequence"/>
</dbReference>
<dbReference type="SUPFAM" id="SSF52540">
    <property type="entry name" value="P-loop containing nucleoside triphosphate hydrolases"/>
    <property type="match status" value="1"/>
</dbReference>
<dbReference type="Gene3D" id="3.40.50.300">
    <property type="entry name" value="P-loop containing nucleotide triphosphate hydrolases"/>
    <property type="match status" value="1"/>
</dbReference>
<dbReference type="InterPro" id="IPR014556">
    <property type="entry name" value="UCP029407"/>
</dbReference>
<feature type="coiled-coil region" evidence="1">
    <location>
        <begin position="315"/>
        <end position="391"/>
    </location>
</feature>
<accession>A0A3N1KWT5</accession>
<dbReference type="AlphaFoldDB" id="A0A3N1KWT5"/>
<evidence type="ECO:0008006" key="4">
    <source>
        <dbReference type="Google" id="ProtNLM"/>
    </source>
</evidence>
<dbReference type="Pfam" id="PF13469">
    <property type="entry name" value="Sulfotransfer_3"/>
    <property type="match status" value="1"/>
</dbReference>
<dbReference type="OrthoDB" id="9816424at2"/>
<name>A0A3N1KWT5_9PROT</name>